<dbReference type="GO" id="GO:0005930">
    <property type="term" value="C:axoneme"/>
    <property type="evidence" value="ECO:0007669"/>
    <property type="project" value="InterPro"/>
</dbReference>
<protein>
    <recommendedName>
        <fullName evidence="2">Coiled-coil domain-containing protein 39</fullName>
    </recommendedName>
</protein>
<dbReference type="GO" id="GO:0060285">
    <property type="term" value="P:cilium-dependent cell motility"/>
    <property type="evidence" value="ECO:0007669"/>
    <property type="project" value="TreeGrafter"/>
</dbReference>
<evidence type="ECO:0000256" key="1">
    <source>
        <dbReference type="ARBA" id="ARBA00005805"/>
    </source>
</evidence>
<dbReference type="GO" id="GO:0003341">
    <property type="term" value="P:cilium movement"/>
    <property type="evidence" value="ECO:0007669"/>
    <property type="project" value="InterPro"/>
</dbReference>
<reference evidence="5 6" key="1">
    <citation type="submission" date="2018-11" db="EMBL/GenBank/DDBJ databases">
        <authorList>
            <consortium name="Pathogen Informatics"/>
        </authorList>
    </citation>
    <scope>NUCLEOTIDE SEQUENCE [LARGE SCALE GENOMIC DNA]</scope>
</reference>
<sequence>MERRIAPLQGDVNEEELATLKEQVAAKTKELEMQTGIEKTLSNQLVQVQTDVLYCQRSIASLKNEYDAVECRMSTDELYVDQTQKALKLAEKEKNDMLVEENMLRLQLTRLTRILDCHNEQV</sequence>
<dbReference type="Proteomes" id="UP000281553">
    <property type="component" value="Unassembled WGS sequence"/>
</dbReference>
<dbReference type="Pfam" id="PF24161">
    <property type="entry name" value="CCDC39"/>
    <property type="match status" value="1"/>
</dbReference>
<comment type="function">
    <text evidence="4">Required for assembly of dynein regulatory complex (DRC) and inner dynein arm (IDA) complexes, which are responsible for ciliary beat regulation, thereby playing a central role in motility in cilia and flagella. Probably acts together with CCDC40 to form a molecular ruler that determines the 96 nanometer (nm) repeat length and arrangements of components in cilia and flagella. Not required for outer dynein arm complexes assembly.</text>
</comment>
<keyword evidence="3" id="KW-0175">Coiled coil</keyword>
<comment type="similarity">
    <text evidence="1">Belongs to the CCDC39 family.</text>
</comment>
<keyword evidence="6" id="KW-1185">Reference proteome</keyword>
<evidence type="ECO:0000256" key="4">
    <source>
        <dbReference type="ARBA" id="ARBA00045182"/>
    </source>
</evidence>
<dbReference type="PANTHER" id="PTHR18962">
    <property type="entry name" value="COILED-COIL DOMAIN-CONTAINING PROTEIN 39"/>
    <property type="match status" value="1"/>
</dbReference>
<dbReference type="InterPro" id="IPR033290">
    <property type="entry name" value="CCDC39"/>
</dbReference>
<dbReference type="AlphaFoldDB" id="A0A3P7LN30"/>
<name>A0A3P7LN30_DIBLA</name>
<dbReference type="EMBL" id="UYRU01060118">
    <property type="protein sequence ID" value="VDN14710.1"/>
    <property type="molecule type" value="Genomic_DNA"/>
</dbReference>
<dbReference type="OrthoDB" id="10259720at2759"/>
<dbReference type="PANTHER" id="PTHR18962:SF0">
    <property type="entry name" value="COILED-COIL DOMAIN-CONTAINING PROTEIN 39"/>
    <property type="match status" value="1"/>
</dbReference>
<evidence type="ECO:0000256" key="2">
    <source>
        <dbReference type="ARBA" id="ARBA00016725"/>
    </source>
</evidence>
<gene>
    <name evidence="5" type="ORF">DILT_LOCUS10541</name>
</gene>
<evidence type="ECO:0000313" key="6">
    <source>
        <dbReference type="Proteomes" id="UP000281553"/>
    </source>
</evidence>
<dbReference type="GO" id="GO:0036159">
    <property type="term" value="P:inner dynein arm assembly"/>
    <property type="evidence" value="ECO:0007669"/>
    <property type="project" value="InterPro"/>
</dbReference>
<evidence type="ECO:0000256" key="3">
    <source>
        <dbReference type="ARBA" id="ARBA00023054"/>
    </source>
</evidence>
<accession>A0A3P7LN30</accession>
<proteinExistence type="inferred from homology"/>
<organism evidence="5 6">
    <name type="scientific">Dibothriocephalus latus</name>
    <name type="common">Fish tapeworm</name>
    <name type="synonym">Diphyllobothrium latum</name>
    <dbReference type="NCBI Taxonomy" id="60516"/>
    <lineage>
        <taxon>Eukaryota</taxon>
        <taxon>Metazoa</taxon>
        <taxon>Spiralia</taxon>
        <taxon>Lophotrochozoa</taxon>
        <taxon>Platyhelminthes</taxon>
        <taxon>Cestoda</taxon>
        <taxon>Eucestoda</taxon>
        <taxon>Diphyllobothriidea</taxon>
        <taxon>Diphyllobothriidae</taxon>
        <taxon>Dibothriocephalus</taxon>
    </lineage>
</organism>
<evidence type="ECO:0000313" key="5">
    <source>
        <dbReference type="EMBL" id="VDN14710.1"/>
    </source>
</evidence>